<reference evidence="2" key="3">
    <citation type="submission" date="2025-09" db="UniProtKB">
        <authorList>
            <consortium name="Ensembl"/>
        </authorList>
    </citation>
    <scope>IDENTIFICATION</scope>
</reference>
<sequence length="63" mass="7785">MDRRIIFLLGLLFLIQTTWATINKKFRWHGKRKWWLRFVKQYSGNENIQENDPNMDIGPMDFR</sequence>
<name>F6SEN4_CIOIN</name>
<keyword evidence="1" id="KW-0732">Signal</keyword>
<dbReference type="AlphaFoldDB" id="F6SEN4"/>
<dbReference type="HOGENOM" id="CLU_2885077_0_0_1"/>
<organism evidence="2 3">
    <name type="scientific">Ciona intestinalis</name>
    <name type="common">Transparent sea squirt</name>
    <name type="synonym">Ascidia intestinalis</name>
    <dbReference type="NCBI Taxonomy" id="7719"/>
    <lineage>
        <taxon>Eukaryota</taxon>
        <taxon>Metazoa</taxon>
        <taxon>Chordata</taxon>
        <taxon>Tunicata</taxon>
        <taxon>Ascidiacea</taxon>
        <taxon>Phlebobranchia</taxon>
        <taxon>Cionidae</taxon>
        <taxon>Ciona</taxon>
    </lineage>
</organism>
<feature type="chain" id="PRO_5003346419" evidence="1">
    <location>
        <begin position="21"/>
        <end position="63"/>
    </location>
</feature>
<evidence type="ECO:0000313" key="2">
    <source>
        <dbReference type="Ensembl" id="ENSCINP00000000727.3"/>
    </source>
</evidence>
<accession>F6SEN4</accession>
<dbReference type="Ensembl" id="ENSCINT00000000727.3">
    <property type="protein sequence ID" value="ENSCINP00000000727.3"/>
    <property type="gene ID" value="ENSCING00000000394.3"/>
</dbReference>
<reference evidence="2" key="2">
    <citation type="submission" date="2025-08" db="UniProtKB">
        <authorList>
            <consortium name="Ensembl"/>
        </authorList>
    </citation>
    <scope>IDENTIFICATION</scope>
</reference>
<keyword evidence="3" id="KW-1185">Reference proteome</keyword>
<feature type="signal peptide" evidence="1">
    <location>
        <begin position="1"/>
        <end position="20"/>
    </location>
</feature>
<dbReference type="Proteomes" id="UP000008144">
    <property type="component" value="Unassembled WGS sequence"/>
</dbReference>
<proteinExistence type="predicted"/>
<protein>
    <submittedName>
        <fullName evidence="2">Uncharacterized protein</fullName>
    </submittedName>
</protein>
<dbReference type="InParanoid" id="F6SEN4"/>
<evidence type="ECO:0000313" key="3">
    <source>
        <dbReference type="Proteomes" id="UP000008144"/>
    </source>
</evidence>
<reference evidence="3" key="1">
    <citation type="journal article" date="2002" name="Science">
        <title>The draft genome of Ciona intestinalis: insights into chordate and vertebrate origins.</title>
        <authorList>
            <person name="Dehal P."/>
            <person name="Satou Y."/>
            <person name="Campbell R.K."/>
            <person name="Chapman J."/>
            <person name="Degnan B."/>
            <person name="De Tomaso A."/>
            <person name="Davidson B."/>
            <person name="Di Gregorio A."/>
            <person name="Gelpke M."/>
            <person name="Goodstein D.M."/>
            <person name="Harafuji N."/>
            <person name="Hastings K.E."/>
            <person name="Ho I."/>
            <person name="Hotta K."/>
            <person name="Huang W."/>
            <person name="Kawashima T."/>
            <person name="Lemaire P."/>
            <person name="Martinez D."/>
            <person name="Meinertzhagen I.A."/>
            <person name="Necula S."/>
            <person name="Nonaka M."/>
            <person name="Putnam N."/>
            <person name="Rash S."/>
            <person name="Saiga H."/>
            <person name="Satake M."/>
            <person name="Terry A."/>
            <person name="Yamada L."/>
            <person name="Wang H.G."/>
            <person name="Awazu S."/>
            <person name="Azumi K."/>
            <person name="Boore J."/>
            <person name="Branno M."/>
            <person name="Chin-Bow S."/>
            <person name="DeSantis R."/>
            <person name="Doyle S."/>
            <person name="Francino P."/>
            <person name="Keys D.N."/>
            <person name="Haga S."/>
            <person name="Hayashi H."/>
            <person name="Hino K."/>
            <person name="Imai K.S."/>
            <person name="Inaba K."/>
            <person name="Kano S."/>
            <person name="Kobayashi K."/>
            <person name="Kobayashi M."/>
            <person name="Lee B.I."/>
            <person name="Makabe K.W."/>
            <person name="Manohar C."/>
            <person name="Matassi G."/>
            <person name="Medina M."/>
            <person name="Mochizuki Y."/>
            <person name="Mount S."/>
            <person name="Morishita T."/>
            <person name="Miura S."/>
            <person name="Nakayama A."/>
            <person name="Nishizaka S."/>
            <person name="Nomoto H."/>
            <person name="Ohta F."/>
            <person name="Oishi K."/>
            <person name="Rigoutsos I."/>
            <person name="Sano M."/>
            <person name="Sasaki A."/>
            <person name="Sasakura Y."/>
            <person name="Shoguchi E."/>
            <person name="Shin-i T."/>
            <person name="Spagnuolo A."/>
            <person name="Stainier D."/>
            <person name="Suzuki M.M."/>
            <person name="Tassy O."/>
            <person name="Takatori N."/>
            <person name="Tokuoka M."/>
            <person name="Yagi K."/>
            <person name="Yoshizaki F."/>
            <person name="Wada S."/>
            <person name="Zhang C."/>
            <person name="Hyatt P.D."/>
            <person name="Larimer F."/>
            <person name="Detter C."/>
            <person name="Doggett N."/>
            <person name="Glavina T."/>
            <person name="Hawkins T."/>
            <person name="Richardson P."/>
            <person name="Lucas S."/>
            <person name="Kohara Y."/>
            <person name="Levine M."/>
            <person name="Satoh N."/>
            <person name="Rokhsar D.S."/>
        </authorList>
    </citation>
    <scope>NUCLEOTIDE SEQUENCE [LARGE SCALE GENOMIC DNA]</scope>
</reference>
<evidence type="ECO:0000256" key="1">
    <source>
        <dbReference type="SAM" id="SignalP"/>
    </source>
</evidence>